<evidence type="ECO:0000256" key="5">
    <source>
        <dbReference type="ARBA" id="ARBA00022692"/>
    </source>
</evidence>
<accession>A0ABZ1TSF6</accession>
<gene>
    <name evidence="12" type="ORF">OHA16_02120</name>
</gene>
<evidence type="ECO:0000313" key="12">
    <source>
        <dbReference type="EMBL" id="WUQ81880.1"/>
    </source>
</evidence>
<feature type="transmembrane region" description="Helical" evidence="9">
    <location>
        <begin position="530"/>
        <end position="549"/>
    </location>
</feature>
<dbReference type="InterPro" id="IPR050297">
    <property type="entry name" value="LipidA_mod_glycosyltrf_83"/>
</dbReference>
<evidence type="ECO:0000256" key="4">
    <source>
        <dbReference type="ARBA" id="ARBA00022679"/>
    </source>
</evidence>
<dbReference type="EMBL" id="CP108110">
    <property type="protein sequence ID" value="WUQ81880.1"/>
    <property type="molecule type" value="Genomic_DNA"/>
</dbReference>
<feature type="compositionally biased region" description="Pro residues" evidence="8">
    <location>
        <begin position="336"/>
        <end position="366"/>
    </location>
</feature>
<evidence type="ECO:0000256" key="1">
    <source>
        <dbReference type="ARBA" id="ARBA00004651"/>
    </source>
</evidence>
<evidence type="ECO:0000256" key="2">
    <source>
        <dbReference type="ARBA" id="ARBA00022475"/>
    </source>
</evidence>
<dbReference type="PANTHER" id="PTHR33908:SF3">
    <property type="entry name" value="UNDECAPRENYL PHOSPHATE-ALPHA-4-AMINO-4-DEOXY-L-ARABINOSE ARABINOSYL TRANSFERASE"/>
    <property type="match status" value="1"/>
</dbReference>
<organism evidence="12 13">
    <name type="scientific">Kitasatospora purpeofusca</name>
    <dbReference type="NCBI Taxonomy" id="67352"/>
    <lineage>
        <taxon>Bacteria</taxon>
        <taxon>Bacillati</taxon>
        <taxon>Actinomycetota</taxon>
        <taxon>Actinomycetes</taxon>
        <taxon>Kitasatosporales</taxon>
        <taxon>Streptomycetaceae</taxon>
        <taxon>Kitasatospora</taxon>
    </lineage>
</organism>
<keyword evidence="2" id="KW-1003">Cell membrane</keyword>
<name>A0ABZ1TSF6_9ACTN</name>
<feature type="transmembrane region" description="Helical" evidence="9">
    <location>
        <begin position="120"/>
        <end position="141"/>
    </location>
</feature>
<evidence type="ECO:0000256" key="9">
    <source>
        <dbReference type="SAM" id="Phobius"/>
    </source>
</evidence>
<feature type="region of interest" description="Disordered" evidence="8">
    <location>
        <begin position="271"/>
        <end position="374"/>
    </location>
</feature>
<feature type="transmembrane region" description="Helical" evidence="9">
    <location>
        <begin position="504"/>
        <end position="523"/>
    </location>
</feature>
<reference evidence="12" key="1">
    <citation type="submission" date="2022-10" db="EMBL/GenBank/DDBJ databases">
        <title>The complete genomes of actinobacterial strains from the NBC collection.</title>
        <authorList>
            <person name="Joergensen T.S."/>
            <person name="Alvarez Arevalo M."/>
            <person name="Sterndorff E.B."/>
            <person name="Faurdal D."/>
            <person name="Vuksanovic O."/>
            <person name="Mourched A.-S."/>
            <person name="Charusanti P."/>
            <person name="Shaw S."/>
            <person name="Blin K."/>
            <person name="Weber T."/>
        </authorList>
    </citation>
    <scope>NUCLEOTIDE SEQUENCE</scope>
    <source>
        <strain evidence="12">NBC_00222</strain>
    </source>
</reference>
<dbReference type="InterPro" id="IPR038731">
    <property type="entry name" value="RgtA/B/C-like"/>
</dbReference>
<keyword evidence="5 9" id="KW-0812">Transmembrane</keyword>
<dbReference type="Pfam" id="PF24878">
    <property type="entry name" value="YkcB_C"/>
    <property type="match status" value="1"/>
</dbReference>
<feature type="transmembrane region" description="Helical" evidence="9">
    <location>
        <begin position="214"/>
        <end position="234"/>
    </location>
</feature>
<dbReference type="Pfam" id="PF13231">
    <property type="entry name" value="PMT_2"/>
    <property type="match status" value="1"/>
</dbReference>
<keyword evidence="7 9" id="KW-0472">Membrane</keyword>
<feature type="transmembrane region" description="Helical" evidence="9">
    <location>
        <begin position="443"/>
        <end position="462"/>
    </location>
</feature>
<feature type="transmembrane region" description="Helical" evidence="9">
    <location>
        <begin position="12"/>
        <end position="30"/>
    </location>
</feature>
<dbReference type="PANTHER" id="PTHR33908">
    <property type="entry name" value="MANNOSYLTRANSFERASE YKCB-RELATED"/>
    <property type="match status" value="1"/>
</dbReference>
<feature type="compositionally biased region" description="Pro residues" evidence="8">
    <location>
        <begin position="604"/>
        <end position="614"/>
    </location>
</feature>
<evidence type="ECO:0000256" key="3">
    <source>
        <dbReference type="ARBA" id="ARBA00022676"/>
    </source>
</evidence>
<feature type="region of interest" description="Disordered" evidence="8">
    <location>
        <begin position="583"/>
        <end position="636"/>
    </location>
</feature>
<keyword evidence="3" id="KW-0328">Glycosyltransferase</keyword>
<evidence type="ECO:0000259" key="10">
    <source>
        <dbReference type="Pfam" id="PF13231"/>
    </source>
</evidence>
<evidence type="ECO:0000313" key="13">
    <source>
        <dbReference type="Proteomes" id="UP001432222"/>
    </source>
</evidence>
<feature type="domain" description="Putative mannosyltransferase YkcA/B-like C-terminal" evidence="11">
    <location>
        <begin position="647"/>
        <end position="735"/>
    </location>
</feature>
<evidence type="ECO:0000256" key="6">
    <source>
        <dbReference type="ARBA" id="ARBA00022989"/>
    </source>
</evidence>
<keyword evidence="13" id="KW-1185">Reference proteome</keyword>
<feature type="transmembrane region" description="Helical" evidence="9">
    <location>
        <begin position="185"/>
        <end position="202"/>
    </location>
</feature>
<feature type="transmembrane region" description="Helical" evidence="9">
    <location>
        <begin position="474"/>
        <end position="492"/>
    </location>
</feature>
<comment type="subcellular location">
    <subcellularLocation>
        <location evidence="1">Cell membrane</location>
        <topology evidence="1">Multi-pass membrane protein</topology>
    </subcellularLocation>
</comment>
<feature type="transmembrane region" description="Helical" evidence="9">
    <location>
        <begin position="417"/>
        <end position="437"/>
    </location>
</feature>
<feature type="compositionally biased region" description="Low complexity" evidence="8">
    <location>
        <begin position="615"/>
        <end position="636"/>
    </location>
</feature>
<evidence type="ECO:0000256" key="7">
    <source>
        <dbReference type="ARBA" id="ARBA00023136"/>
    </source>
</evidence>
<feature type="transmembrane region" description="Helical" evidence="9">
    <location>
        <begin position="387"/>
        <end position="405"/>
    </location>
</feature>
<dbReference type="InterPro" id="IPR056785">
    <property type="entry name" value="YkcA/B-like_C"/>
</dbReference>
<sequence>MFWRSPEGQPAWTRPALLAVAVLAALLYTWNITSSGYALYYSNAVRSMSVSWKALLFGALDPAATITTDKIAGAFVPQALAVKVLGFHEWALTLPQCVEGVASVLVLYRVVRRWIGPEAGIAAAGLLAFTPVLASVFGHAMEDGALTFCLVMAADRYQCAVRDARPRSLAAAGIWIGLGFQMKMMQAWLIVPALAVGYLVAAPVRLRRRVAHTAVAGAACLAVSLAWVAMMTVVPAKDRPYVDGSTNNSAFAMVFGYNGLERFGIDVPGSAAEFGSRPPGAEPGGPPGAPAPGAPAPGAPAPGAPAPDAPPASAPGTATAPGALPPGDPAAAPAPGSAPAPAPGSGPAPGPAPAPGGPNQGPPGAAPGPGSEHSPWLKLFTRPLGPQIGWTYPLAALGLVLGLWWRRREPRTDHLRGGLVMWGTWLVTVGLVFSKMGSIPHTAYLATLAPALAALTAAGAVLMWRAHLAGGPRAWALPVAVAAEATWSWYLASFEPDFLPWLRPPVAVVCAVGVVAMVLARAGGRVRPKLLAGGAVVGLVGAVASPVAWSASVLDRQYAGTAFDATAGPSAILQEAEALQRRLSEMPPPAPAAPPPGGTANGPAPAPAPAPAPGDAPGARASAGRGLPPGGPLLNATATLNSSESKLYAYIKEHRNGAEYVLATDGWRTPFILATGDTVMPMGGFSGSVPHPTVDEFAGLVRDGRLRFVLLSGLDGIPVAGLGGSPGIRDWVRANCAVVPPESYGVNAAEARATTGLFGPTVLHHCPAPS</sequence>
<keyword evidence="6 9" id="KW-1133">Transmembrane helix</keyword>
<feature type="domain" description="Glycosyltransferase RgtA/B/C/D-like" evidence="10">
    <location>
        <begin position="78"/>
        <end position="227"/>
    </location>
</feature>
<feature type="compositionally biased region" description="Pro residues" evidence="8">
    <location>
        <begin position="280"/>
        <end position="313"/>
    </location>
</feature>
<evidence type="ECO:0000256" key="8">
    <source>
        <dbReference type="SAM" id="MobiDB-lite"/>
    </source>
</evidence>
<keyword evidence="4" id="KW-0808">Transferase</keyword>
<feature type="compositionally biased region" description="Pro residues" evidence="8">
    <location>
        <begin position="586"/>
        <end position="597"/>
    </location>
</feature>
<protein>
    <submittedName>
        <fullName evidence="12">Glycosyltransferase family 39 protein</fullName>
    </submittedName>
</protein>
<evidence type="ECO:0000259" key="11">
    <source>
        <dbReference type="Pfam" id="PF24878"/>
    </source>
</evidence>
<dbReference type="RefSeq" id="WP_328952952.1">
    <property type="nucleotide sequence ID" value="NZ_CP108110.1"/>
</dbReference>
<dbReference type="Proteomes" id="UP001432222">
    <property type="component" value="Chromosome"/>
</dbReference>
<proteinExistence type="predicted"/>